<evidence type="ECO:0000259" key="6">
    <source>
        <dbReference type="PROSITE" id="PS51006"/>
    </source>
</evidence>
<gene>
    <name evidence="7" type="ORF">ZNDK_1052</name>
</gene>
<dbReference type="PANTHER" id="PTHR43317">
    <property type="entry name" value="THERMOSPERMINE SYNTHASE ACAULIS5"/>
    <property type="match status" value="1"/>
</dbReference>
<evidence type="ECO:0000256" key="1">
    <source>
        <dbReference type="ARBA" id="ARBA00007867"/>
    </source>
</evidence>
<dbReference type="InterPro" id="IPR030374">
    <property type="entry name" value="PABS"/>
</dbReference>
<keyword evidence="3 4" id="KW-0620">Polyamine biosynthesis</keyword>
<proteinExistence type="inferred from homology"/>
<dbReference type="PROSITE" id="PS51006">
    <property type="entry name" value="PABS_2"/>
    <property type="match status" value="1"/>
</dbReference>
<feature type="active site" description="Proton acceptor" evidence="4">
    <location>
        <position position="366"/>
    </location>
</feature>
<dbReference type="AlphaFoldDB" id="A0A6L2R6U6"/>
<feature type="transmembrane region" description="Helical" evidence="5">
    <location>
        <begin position="99"/>
        <end position="121"/>
    </location>
</feature>
<keyword evidence="2 4" id="KW-0808">Transferase</keyword>
<evidence type="ECO:0000256" key="5">
    <source>
        <dbReference type="SAM" id="Phobius"/>
    </source>
</evidence>
<organism evidence="7 8">
    <name type="scientific">Candidatus Desulfovibrio kirbyi</name>
    <dbReference type="NCBI Taxonomy" id="2696086"/>
    <lineage>
        <taxon>Bacteria</taxon>
        <taxon>Pseudomonadati</taxon>
        <taxon>Thermodesulfobacteriota</taxon>
        <taxon>Desulfovibrionia</taxon>
        <taxon>Desulfovibrionales</taxon>
        <taxon>Desulfovibrionaceae</taxon>
        <taxon>Desulfovibrio</taxon>
    </lineage>
</organism>
<keyword evidence="5" id="KW-0812">Transmembrane</keyword>
<evidence type="ECO:0000256" key="4">
    <source>
        <dbReference type="PROSITE-ProRule" id="PRU00354"/>
    </source>
</evidence>
<dbReference type="EMBL" id="BLLL01000012">
    <property type="protein sequence ID" value="GFH63281.1"/>
    <property type="molecule type" value="Genomic_DNA"/>
</dbReference>
<protein>
    <submittedName>
        <fullName evidence="7">Putative spermidine syntase</fullName>
    </submittedName>
</protein>
<keyword evidence="5" id="KW-0472">Membrane</keyword>
<dbReference type="PANTHER" id="PTHR43317:SF1">
    <property type="entry name" value="THERMOSPERMINE SYNTHASE ACAULIS5"/>
    <property type="match status" value="1"/>
</dbReference>
<comment type="similarity">
    <text evidence="1">Belongs to the spermidine/spermine synthase family.</text>
</comment>
<reference evidence="7 8" key="1">
    <citation type="journal article" date="2020" name="ISME J.">
        <title>Parallel Reductive Genome Evolution in Desulfovibrio Ectosymbionts Independently Acquired by Trichonympha Protists in the Termite Gut.</title>
        <authorList>
            <person name="Takeuchi M."/>
            <person name="Kuwahara H."/>
            <person name="Murakami T."/>
            <person name="Takahashi K."/>
            <person name="Kajitani R."/>
            <person name="Toyoda A."/>
            <person name="Itoh T."/>
            <person name="Ohkuma M."/>
            <person name="Hongoh Y."/>
        </authorList>
    </citation>
    <scope>NUCLEOTIDE SEQUENCE [LARGE SCALE GENOMIC DNA]</scope>
    <source>
        <strain evidence="7">ZnDsv-02</strain>
    </source>
</reference>
<dbReference type="Pfam" id="PF01564">
    <property type="entry name" value="Spermine_synth"/>
    <property type="match status" value="1"/>
</dbReference>
<evidence type="ECO:0000256" key="3">
    <source>
        <dbReference type="ARBA" id="ARBA00023115"/>
    </source>
</evidence>
<evidence type="ECO:0000313" key="8">
    <source>
        <dbReference type="Proteomes" id="UP000505077"/>
    </source>
</evidence>
<dbReference type="SUPFAM" id="SSF53335">
    <property type="entry name" value="S-adenosyl-L-methionine-dependent methyltransferases"/>
    <property type="match status" value="1"/>
</dbReference>
<feature type="transmembrane region" description="Helical" evidence="5">
    <location>
        <begin position="142"/>
        <end position="164"/>
    </location>
</feature>
<feature type="transmembrane region" description="Helical" evidence="5">
    <location>
        <begin position="195"/>
        <end position="217"/>
    </location>
</feature>
<feature type="transmembrane region" description="Helical" evidence="5">
    <location>
        <begin position="170"/>
        <end position="188"/>
    </location>
</feature>
<feature type="transmembrane region" description="Helical" evidence="5">
    <location>
        <begin position="33"/>
        <end position="53"/>
    </location>
</feature>
<dbReference type="InterPro" id="IPR029063">
    <property type="entry name" value="SAM-dependent_MTases_sf"/>
</dbReference>
<dbReference type="Gene3D" id="3.40.50.150">
    <property type="entry name" value="Vaccinia Virus protein VP39"/>
    <property type="match status" value="1"/>
</dbReference>
<dbReference type="Proteomes" id="UP000505077">
    <property type="component" value="Unassembled WGS sequence"/>
</dbReference>
<sequence length="507" mass="55616">MLEFVVCVAGALVMVLEMTGARLMAPHVGTSVIVWTSLIGVMMAFLALGAWLGGRLADRRLSLGILARILLCAGLGAAVTVFLHHTFGARLMKACPNVYVGAVIGAAVYFALPTFFFGMIPPYIVRLRLSDMSRAGADVGRLYALSTAGSIVGTFLGGFVLISFFAGTQILLGIAATTGLLSLIVAAGKKDRAKNAALVLVFYALSFAVGNGCYNIWREGREGFLPTLETPYNTIRLYESKDACNRRVRIVQTDPGKIQSGMYVDDPVALFAEYTRYYAISTALAPKTRRVLMLGGGGYSVPRWLLAGRRNLKDFQLDVVEIDPGMTHLAKKYFHLTEDPRMVITHEDARRFLNSNEKKYSLIFVDVFNSYYTVPFQMGTVEAALAMRRALAPDGILLMNVISAFSGEDGRLYRAIHSAMAQVFPEIHTFAVDMLEPLGAVQNLILLALPKKRPDLAAAFNGNAPDMPEDIRNMLRTRILAPVARDVPPLTDDFAPVERYSRTFARY</sequence>
<keyword evidence="5" id="KW-1133">Transmembrane helix</keyword>
<feature type="transmembrane region" description="Helical" evidence="5">
    <location>
        <begin position="65"/>
        <end position="87"/>
    </location>
</feature>
<name>A0A6L2R6U6_9BACT</name>
<dbReference type="NCBIfam" id="NF037959">
    <property type="entry name" value="MFS_SpdSyn"/>
    <property type="match status" value="1"/>
</dbReference>
<accession>A0A6L2R6U6</accession>
<evidence type="ECO:0000313" key="7">
    <source>
        <dbReference type="EMBL" id="GFH63281.1"/>
    </source>
</evidence>
<comment type="caution">
    <text evidence="7">The sequence shown here is derived from an EMBL/GenBank/DDBJ whole genome shotgun (WGS) entry which is preliminary data.</text>
</comment>
<evidence type="ECO:0000256" key="2">
    <source>
        <dbReference type="ARBA" id="ARBA00022679"/>
    </source>
</evidence>
<dbReference type="GO" id="GO:0010487">
    <property type="term" value="F:thermospermine synthase activity"/>
    <property type="evidence" value="ECO:0007669"/>
    <property type="project" value="TreeGrafter"/>
</dbReference>
<dbReference type="GO" id="GO:0006596">
    <property type="term" value="P:polyamine biosynthetic process"/>
    <property type="evidence" value="ECO:0007669"/>
    <property type="project" value="UniProtKB-UniRule"/>
</dbReference>
<feature type="domain" description="PABS" evidence="6">
    <location>
        <begin position="318"/>
        <end position="449"/>
    </location>
</feature>